<protein>
    <submittedName>
        <fullName evidence="1">Uncharacterized protein</fullName>
    </submittedName>
</protein>
<sequence>MPIDEVEKKPNAGEGIHPGDSTFRLHFSLVLPAGSADDGTLHSDFLWVMPTGSTGKGMHRSGDGTLHPHFSLVSPDISSAEMINIIKCMNSNPINYGRTPIFVTTSPKVTIQALLMPSKKKSAPLMPSTQSSAFKCTFGYGSTPNHGNDFFPNTEEQRFPLTKSYSPFHDYDDVDFNHLLDDMEAMSQF</sequence>
<dbReference type="EMBL" id="JBCGBO010000003">
    <property type="protein sequence ID" value="KAK9214592.1"/>
    <property type="molecule type" value="Genomic_DNA"/>
</dbReference>
<evidence type="ECO:0000313" key="1">
    <source>
        <dbReference type="EMBL" id="KAK9214592.1"/>
    </source>
</evidence>
<comment type="caution">
    <text evidence="1">The sequence shown here is derived from an EMBL/GenBank/DDBJ whole genome shotgun (WGS) entry which is preliminary data.</text>
</comment>
<gene>
    <name evidence="1" type="ORF">WN944_006585</name>
</gene>
<proteinExistence type="predicted"/>
<dbReference type="AlphaFoldDB" id="A0AAP0QXB7"/>
<keyword evidence="2" id="KW-1185">Reference proteome</keyword>
<name>A0AAP0QXB7_9ROSI</name>
<accession>A0AAP0QXB7</accession>
<organism evidence="1 2">
    <name type="scientific">Citrus x changshan-huyou</name>
    <dbReference type="NCBI Taxonomy" id="2935761"/>
    <lineage>
        <taxon>Eukaryota</taxon>
        <taxon>Viridiplantae</taxon>
        <taxon>Streptophyta</taxon>
        <taxon>Embryophyta</taxon>
        <taxon>Tracheophyta</taxon>
        <taxon>Spermatophyta</taxon>
        <taxon>Magnoliopsida</taxon>
        <taxon>eudicotyledons</taxon>
        <taxon>Gunneridae</taxon>
        <taxon>Pentapetalae</taxon>
        <taxon>rosids</taxon>
        <taxon>malvids</taxon>
        <taxon>Sapindales</taxon>
        <taxon>Rutaceae</taxon>
        <taxon>Aurantioideae</taxon>
        <taxon>Citrus</taxon>
    </lineage>
</organism>
<evidence type="ECO:0000313" key="2">
    <source>
        <dbReference type="Proteomes" id="UP001428341"/>
    </source>
</evidence>
<dbReference type="Proteomes" id="UP001428341">
    <property type="component" value="Unassembled WGS sequence"/>
</dbReference>
<reference evidence="1 2" key="1">
    <citation type="submission" date="2024-05" db="EMBL/GenBank/DDBJ databases">
        <title>Haplotype-resolved chromosome-level genome assembly of Huyou (Citrus changshanensis).</title>
        <authorList>
            <person name="Miao C."/>
            <person name="Chen W."/>
            <person name="Wu Y."/>
            <person name="Wang L."/>
            <person name="Zhao S."/>
            <person name="Grierson D."/>
            <person name="Xu C."/>
            <person name="Chen K."/>
        </authorList>
    </citation>
    <scope>NUCLEOTIDE SEQUENCE [LARGE SCALE GENOMIC DNA]</scope>
    <source>
        <strain evidence="1">01-14</strain>
        <tissue evidence="1">Leaf</tissue>
    </source>
</reference>